<sequence length="95" mass="9863">MRARLRGGGEGVGSVRGPALPVVGGVCPSRAAGFSSLLLAFVPQWSYRADGCSSIDGCGFAGGFCVDLGFVNQGIALAFPEWADYLRIVPLVCRL</sequence>
<accession>A0AA88AFK0</accession>
<keyword evidence="2" id="KW-1185">Reference proteome</keyword>
<dbReference type="Proteomes" id="UP001187192">
    <property type="component" value="Unassembled WGS sequence"/>
</dbReference>
<reference evidence="1" key="1">
    <citation type="submission" date="2023-07" db="EMBL/GenBank/DDBJ databases">
        <title>draft genome sequence of fig (Ficus carica).</title>
        <authorList>
            <person name="Takahashi T."/>
            <person name="Nishimura K."/>
        </authorList>
    </citation>
    <scope>NUCLEOTIDE SEQUENCE</scope>
</reference>
<name>A0AA88AFK0_FICCA</name>
<dbReference type="EMBL" id="BTGU01000036">
    <property type="protein sequence ID" value="GMN51000.1"/>
    <property type="molecule type" value="Genomic_DNA"/>
</dbReference>
<proteinExistence type="predicted"/>
<evidence type="ECO:0000313" key="2">
    <source>
        <dbReference type="Proteomes" id="UP001187192"/>
    </source>
</evidence>
<organism evidence="1 2">
    <name type="scientific">Ficus carica</name>
    <name type="common">Common fig</name>
    <dbReference type="NCBI Taxonomy" id="3494"/>
    <lineage>
        <taxon>Eukaryota</taxon>
        <taxon>Viridiplantae</taxon>
        <taxon>Streptophyta</taxon>
        <taxon>Embryophyta</taxon>
        <taxon>Tracheophyta</taxon>
        <taxon>Spermatophyta</taxon>
        <taxon>Magnoliopsida</taxon>
        <taxon>eudicotyledons</taxon>
        <taxon>Gunneridae</taxon>
        <taxon>Pentapetalae</taxon>
        <taxon>rosids</taxon>
        <taxon>fabids</taxon>
        <taxon>Rosales</taxon>
        <taxon>Moraceae</taxon>
        <taxon>Ficeae</taxon>
        <taxon>Ficus</taxon>
    </lineage>
</organism>
<protein>
    <submittedName>
        <fullName evidence="1">Uncharacterized protein</fullName>
    </submittedName>
</protein>
<gene>
    <name evidence="1" type="ORF">TIFTF001_020159</name>
</gene>
<evidence type="ECO:0000313" key="1">
    <source>
        <dbReference type="EMBL" id="GMN51000.1"/>
    </source>
</evidence>
<dbReference type="AlphaFoldDB" id="A0AA88AFK0"/>
<comment type="caution">
    <text evidence="1">The sequence shown here is derived from an EMBL/GenBank/DDBJ whole genome shotgun (WGS) entry which is preliminary data.</text>
</comment>